<evidence type="ECO:0000313" key="3">
    <source>
        <dbReference type="EMBL" id="ODA34161.1"/>
    </source>
</evidence>
<protein>
    <recommendedName>
        <fullName evidence="2">Virulence factor membrane-bound polymerase C-terminal domain-containing protein</fullName>
    </recommendedName>
</protein>
<feature type="transmembrane region" description="Helical" evidence="1">
    <location>
        <begin position="417"/>
        <end position="436"/>
    </location>
</feature>
<feature type="transmembrane region" description="Helical" evidence="1">
    <location>
        <begin position="133"/>
        <end position="151"/>
    </location>
</feature>
<dbReference type="STRING" id="1080227.A8L45_07730"/>
<feature type="transmembrane region" description="Helical" evidence="1">
    <location>
        <begin position="195"/>
        <end position="215"/>
    </location>
</feature>
<comment type="caution">
    <text evidence="3">The sequence shown here is derived from an EMBL/GenBank/DDBJ whole genome shotgun (WGS) entry which is preliminary data.</text>
</comment>
<dbReference type="InterPro" id="IPR021797">
    <property type="entry name" value="Wzy_C_2"/>
</dbReference>
<dbReference type="EMBL" id="LYBM01000010">
    <property type="protein sequence ID" value="ODA34161.1"/>
    <property type="molecule type" value="Genomic_DNA"/>
</dbReference>
<keyword evidence="1" id="KW-1133">Transmembrane helix</keyword>
<accession>A0A1C3ELQ7</accession>
<reference evidence="3 4" key="1">
    <citation type="submission" date="2016-05" db="EMBL/GenBank/DDBJ databases">
        <title>Genomic Taxonomy of the Vibrionaceae.</title>
        <authorList>
            <person name="Gomez-Gil B."/>
            <person name="Enciso-Ibarra J."/>
        </authorList>
    </citation>
    <scope>NUCLEOTIDE SEQUENCE [LARGE SCALE GENOMIC DNA]</scope>
    <source>
        <strain evidence="3 4">CAIM 1920</strain>
    </source>
</reference>
<feature type="transmembrane region" description="Helical" evidence="1">
    <location>
        <begin position="103"/>
        <end position="121"/>
    </location>
</feature>
<dbReference type="Pfam" id="PF11846">
    <property type="entry name" value="Wzy_C_2"/>
    <property type="match status" value="1"/>
</dbReference>
<feature type="domain" description="Virulence factor membrane-bound polymerase C-terminal" evidence="2">
    <location>
        <begin position="418"/>
        <end position="570"/>
    </location>
</feature>
<dbReference type="AlphaFoldDB" id="A0A1C3ELQ7"/>
<feature type="transmembrane region" description="Helical" evidence="1">
    <location>
        <begin position="358"/>
        <end position="381"/>
    </location>
</feature>
<feature type="transmembrane region" description="Helical" evidence="1">
    <location>
        <begin position="48"/>
        <end position="67"/>
    </location>
</feature>
<organism evidence="3 4">
    <name type="scientific">Veronia pacifica</name>
    <dbReference type="NCBI Taxonomy" id="1080227"/>
    <lineage>
        <taxon>Bacteria</taxon>
        <taxon>Pseudomonadati</taxon>
        <taxon>Pseudomonadota</taxon>
        <taxon>Gammaproteobacteria</taxon>
        <taxon>Vibrionales</taxon>
        <taxon>Vibrionaceae</taxon>
        <taxon>Veronia</taxon>
    </lineage>
</organism>
<sequence>MLNTLQLRKATIVRKPLTKPLLLSVAAMFLFCLPLNEAELAVSGLHHPAFAFTIMVAVVAITSGLLEISRQHTFRYSPLTSWLVGALVMANLPLLYVHGDTSTSWQVLLNSTGCLLFFVALQQFSFSHSQRQLLLWLPLLGAGLLAVPLLAPSAVGKLSDTAVQLENSGWLNTHWFESLSPVLNLIPESIVMPQLAHHASSTVLLTSLPLSAYLMARTHAYKRTLTLLHFTLILIPMITVCALMAMRQPWLVTAALAAVMLVQPFLFRYARKIHQGLWNLSVLWGFWFSGLAGWLPDDALLAPILSQEQNQLFAQILLLIEAYPFQGTGDGMLTQSMLLFGLENGQVLTIPPLFPGWAIAWVATGGVSVLVAMIIVIVATGFRLISAPKGTRLILATIIAPSLIAMLTTSYSAANPALTLLLIIVMFWFDQLTGRYKKVKVAKTRPMVWFSATAMTACFMLVISSVLIAEQAVRPGALSDRALNIFRIHPWWQDYMVQEQERRQFINDVAEDNGKKIEHYLQFKLNHVARFPDAKGYQEIIDLTMMLGREQHALQLQKEAIMLFPAHHFEPKR</sequence>
<evidence type="ECO:0000256" key="1">
    <source>
        <dbReference type="SAM" id="Phobius"/>
    </source>
</evidence>
<name>A0A1C3ELQ7_9GAMM</name>
<gene>
    <name evidence="3" type="ORF">A8L45_07730</name>
</gene>
<feature type="transmembrane region" description="Helical" evidence="1">
    <location>
        <begin position="448"/>
        <end position="469"/>
    </location>
</feature>
<feature type="transmembrane region" description="Helical" evidence="1">
    <location>
        <begin position="277"/>
        <end position="295"/>
    </location>
</feature>
<evidence type="ECO:0000313" key="4">
    <source>
        <dbReference type="Proteomes" id="UP000094936"/>
    </source>
</evidence>
<feature type="transmembrane region" description="Helical" evidence="1">
    <location>
        <begin position="251"/>
        <end position="270"/>
    </location>
</feature>
<dbReference type="OrthoDB" id="5596698at2"/>
<feature type="transmembrane region" description="Helical" evidence="1">
    <location>
        <begin position="393"/>
        <end position="411"/>
    </location>
</feature>
<keyword evidence="1" id="KW-0472">Membrane</keyword>
<keyword evidence="1" id="KW-0812">Transmembrane</keyword>
<dbReference type="Proteomes" id="UP000094936">
    <property type="component" value="Unassembled WGS sequence"/>
</dbReference>
<proteinExistence type="predicted"/>
<keyword evidence="4" id="KW-1185">Reference proteome</keyword>
<dbReference type="RefSeq" id="WP_068900912.1">
    <property type="nucleotide sequence ID" value="NZ_JBHUIF010000019.1"/>
</dbReference>
<feature type="transmembrane region" description="Helical" evidence="1">
    <location>
        <begin position="227"/>
        <end position="245"/>
    </location>
</feature>
<feature type="transmembrane region" description="Helical" evidence="1">
    <location>
        <begin position="79"/>
        <end position="97"/>
    </location>
</feature>
<evidence type="ECO:0000259" key="2">
    <source>
        <dbReference type="Pfam" id="PF11846"/>
    </source>
</evidence>